<name>A0A5J5F7U5_9PEZI</name>
<keyword evidence="3" id="KW-1185">Reference proteome</keyword>
<accession>A0A5J5F7U5</accession>
<dbReference type="OrthoDB" id="4483229at2759"/>
<dbReference type="AlphaFoldDB" id="A0A5J5F7U5"/>
<evidence type="ECO:0000313" key="3">
    <source>
        <dbReference type="Proteomes" id="UP000326924"/>
    </source>
</evidence>
<evidence type="ECO:0000313" key="2">
    <source>
        <dbReference type="EMBL" id="KAA8913036.1"/>
    </source>
</evidence>
<organism evidence="2 3">
    <name type="scientific">Sphaerosporella brunnea</name>
    <dbReference type="NCBI Taxonomy" id="1250544"/>
    <lineage>
        <taxon>Eukaryota</taxon>
        <taxon>Fungi</taxon>
        <taxon>Dikarya</taxon>
        <taxon>Ascomycota</taxon>
        <taxon>Pezizomycotina</taxon>
        <taxon>Pezizomycetes</taxon>
        <taxon>Pezizales</taxon>
        <taxon>Pyronemataceae</taxon>
        <taxon>Sphaerosporella</taxon>
    </lineage>
</organism>
<dbReference type="InParanoid" id="A0A5J5F7U5"/>
<dbReference type="InterPro" id="IPR053832">
    <property type="entry name" value="DUF6924"/>
</dbReference>
<protein>
    <recommendedName>
        <fullName evidence="1">DUF6924 domain-containing protein</fullName>
    </recommendedName>
</protein>
<sequence>MTPIICVAEIPAAVLSEILTTAYTDGVDFPPSLVLIHDAPALAKPDIGEEPTQLPTANIASYPFLSHSIASIVKYLRENAPSSVAPDHVLIADAQTITDKTLLFVDCAYDMNVSPEEAKTLRLSAEKANTIPVAIAVATMGIDEVVAIADQDGSFEEHQHPARVRLFVGFVFHYVLVKILAFPPQNVSQKL</sequence>
<feature type="domain" description="DUF6924" evidence="1">
    <location>
        <begin position="76"/>
        <end position="157"/>
    </location>
</feature>
<proteinExistence type="predicted"/>
<dbReference type="Pfam" id="PF21962">
    <property type="entry name" value="DUF6924"/>
    <property type="match status" value="1"/>
</dbReference>
<evidence type="ECO:0000259" key="1">
    <source>
        <dbReference type="Pfam" id="PF21962"/>
    </source>
</evidence>
<reference evidence="2 3" key="1">
    <citation type="submission" date="2019-09" db="EMBL/GenBank/DDBJ databases">
        <title>Draft genome of the ectomycorrhizal ascomycete Sphaerosporella brunnea.</title>
        <authorList>
            <consortium name="DOE Joint Genome Institute"/>
            <person name="Benucci G.M."/>
            <person name="Marozzi G."/>
            <person name="Antonielli L."/>
            <person name="Sanchez S."/>
            <person name="Marco P."/>
            <person name="Wang X."/>
            <person name="Falini L.B."/>
            <person name="Barry K."/>
            <person name="Haridas S."/>
            <person name="Lipzen A."/>
            <person name="Labutti K."/>
            <person name="Grigoriev I.V."/>
            <person name="Murat C."/>
            <person name="Martin F."/>
            <person name="Albertini E."/>
            <person name="Donnini D."/>
            <person name="Bonito G."/>
        </authorList>
    </citation>
    <scope>NUCLEOTIDE SEQUENCE [LARGE SCALE GENOMIC DNA]</scope>
    <source>
        <strain evidence="2 3">Sb_GMNB300</strain>
    </source>
</reference>
<comment type="caution">
    <text evidence="2">The sequence shown here is derived from an EMBL/GenBank/DDBJ whole genome shotgun (WGS) entry which is preliminary data.</text>
</comment>
<gene>
    <name evidence="2" type="ORF">FN846DRAFT_204860</name>
</gene>
<dbReference type="EMBL" id="VXIS01000018">
    <property type="protein sequence ID" value="KAA8913036.1"/>
    <property type="molecule type" value="Genomic_DNA"/>
</dbReference>
<dbReference type="Proteomes" id="UP000326924">
    <property type="component" value="Unassembled WGS sequence"/>
</dbReference>